<evidence type="ECO:0000256" key="14">
    <source>
        <dbReference type="ARBA" id="ARBA00023141"/>
    </source>
</evidence>
<dbReference type="GO" id="GO:0000166">
    <property type="term" value="F:nucleotide binding"/>
    <property type="evidence" value="ECO:0007669"/>
    <property type="project" value="UniProtKB-KW"/>
</dbReference>
<keyword evidence="10 17" id="KW-0479">Metal-binding</keyword>
<evidence type="ECO:0000259" key="18">
    <source>
        <dbReference type="Pfam" id="PF01761"/>
    </source>
</evidence>
<feature type="binding site" evidence="17">
    <location>
        <position position="260"/>
    </location>
    <ligand>
        <name>Zn(2+)</name>
        <dbReference type="ChEBI" id="CHEBI:29105"/>
    </ligand>
</feature>
<dbReference type="GO" id="GO:0003856">
    <property type="term" value="F:3-dehydroquinate synthase activity"/>
    <property type="evidence" value="ECO:0007669"/>
    <property type="project" value="UniProtKB-UniRule"/>
</dbReference>
<dbReference type="Pfam" id="PF24621">
    <property type="entry name" value="DHQS_C"/>
    <property type="match status" value="1"/>
</dbReference>
<evidence type="ECO:0000256" key="7">
    <source>
        <dbReference type="ARBA" id="ARBA00017684"/>
    </source>
</evidence>
<comment type="caution">
    <text evidence="17">Lacks conserved residue(s) required for the propagation of feature annotation.</text>
</comment>
<feature type="domain" description="3-dehydroquinate synthase C-terminal" evidence="19">
    <location>
        <begin position="179"/>
        <end position="320"/>
    </location>
</feature>
<comment type="cofactor">
    <cofactor evidence="2 17">
        <name>NAD(+)</name>
        <dbReference type="ChEBI" id="CHEBI:57540"/>
    </cofactor>
</comment>
<evidence type="ECO:0000256" key="16">
    <source>
        <dbReference type="ARBA" id="ARBA00023285"/>
    </source>
</evidence>
<dbReference type="InterPro" id="IPR050071">
    <property type="entry name" value="Dehydroquinate_synthase"/>
</dbReference>
<comment type="cofactor">
    <cofactor evidence="17">
        <name>Co(2+)</name>
        <dbReference type="ChEBI" id="CHEBI:48828"/>
    </cofactor>
    <cofactor evidence="17">
        <name>Zn(2+)</name>
        <dbReference type="ChEBI" id="CHEBI:29105"/>
    </cofactor>
    <text evidence="17">Binds 1 divalent metal cation per subunit. Can use either Co(2+) or Zn(2+).</text>
</comment>
<keyword evidence="8 17" id="KW-0963">Cytoplasm</keyword>
<dbReference type="PANTHER" id="PTHR43622">
    <property type="entry name" value="3-DEHYDROQUINATE SYNTHASE"/>
    <property type="match status" value="1"/>
</dbReference>
<dbReference type="GO" id="GO:0009073">
    <property type="term" value="P:aromatic amino acid family biosynthetic process"/>
    <property type="evidence" value="ECO:0007669"/>
    <property type="project" value="UniProtKB-KW"/>
</dbReference>
<keyword evidence="9 17" id="KW-0028">Amino-acid biosynthesis</keyword>
<organism evidence="20 21">
    <name type="scientific">Corynebacterium tuberculostearicum</name>
    <dbReference type="NCBI Taxonomy" id="38304"/>
    <lineage>
        <taxon>Bacteria</taxon>
        <taxon>Bacillati</taxon>
        <taxon>Actinomycetota</taxon>
        <taxon>Actinomycetes</taxon>
        <taxon>Mycobacteriales</taxon>
        <taxon>Corynebacteriaceae</taxon>
        <taxon>Corynebacterium</taxon>
    </lineage>
</organism>
<evidence type="ECO:0000256" key="5">
    <source>
        <dbReference type="ARBA" id="ARBA00005412"/>
    </source>
</evidence>
<dbReference type="GO" id="GO:0008652">
    <property type="term" value="P:amino acid biosynthetic process"/>
    <property type="evidence" value="ECO:0007669"/>
    <property type="project" value="UniProtKB-KW"/>
</dbReference>
<keyword evidence="15 17" id="KW-0456">Lyase</keyword>
<feature type="binding site" evidence="17">
    <location>
        <begin position="103"/>
        <end position="107"/>
    </location>
    <ligand>
        <name>NAD(+)</name>
        <dbReference type="ChEBI" id="CHEBI:57540"/>
    </ligand>
</feature>
<dbReference type="GO" id="GO:0005737">
    <property type="term" value="C:cytoplasm"/>
    <property type="evidence" value="ECO:0007669"/>
    <property type="project" value="UniProtKB-SubCell"/>
</dbReference>
<sequence>MPSIAVNGPQPYEVRIGTDLNRDIAQRCAQIGAGQAGIICQPPLRAAAERLAELVAAEGVEPTLIDVLDAEAAKQLSVIGGVWDQLGEKGFNRRDVIIGLGGGATTDLAGFAAAGWMRGIKVIQAPTTLLAMVDAAVGGKTGINTAAGKNLVGAFHEPDSVFVDLEHFDTLPAAEIIAGSAEIIKTGFIHDPVILERYDSDPAACVDPQGYLPELIERSIAVKAAVVGEDLKESGLRETLNYGHTFGHAVERHEQYQWRHGNAVAVGMMFIAHLAHARGLIDAELVEKHRRILDSIGLPTTYRPGQFADLYEAMTHDKKNRDGKIRFVALTGVGETARLEGPSTDELEAAYAAISE</sequence>
<dbReference type="SUPFAM" id="SSF56796">
    <property type="entry name" value="Dehydroquinate synthase-like"/>
    <property type="match status" value="1"/>
</dbReference>
<keyword evidence="16 17" id="KW-0170">Cobalt</keyword>
<dbReference type="UniPathway" id="UPA00053">
    <property type="reaction ID" value="UER00085"/>
</dbReference>
<evidence type="ECO:0000256" key="2">
    <source>
        <dbReference type="ARBA" id="ARBA00001911"/>
    </source>
</evidence>
<dbReference type="HAMAP" id="MF_00110">
    <property type="entry name" value="DHQ_synthase"/>
    <property type="match status" value="1"/>
</dbReference>
<proteinExistence type="inferred from homology"/>
<evidence type="ECO:0000256" key="4">
    <source>
        <dbReference type="ARBA" id="ARBA00004661"/>
    </source>
</evidence>
<evidence type="ECO:0000256" key="8">
    <source>
        <dbReference type="ARBA" id="ARBA00022490"/>
    </source>
</evidence>
<keyword evidence="11 17" id="KW-0547">Nucleotide-binding</keyword>
<keyword evidence="13 17" id="KW-0520">NAD</keyword>
<evidence type="ECO:0000256" key="3">
    <source>
        <dbReference type="ARBA" id="ARBA00004496"/>
    </source>
</evidence>
<feature type="binding site" evidence="17">
    <location>
        <position position="149"/>
    </location>
    <ligand>
        <name>NAD(+)</name>
        <dbReference type="ChEBI" id="CHEBI:57540"/>
    </ligand>
</feature>
<keyword evidence="12 17" id="KW-0862">Zinc</keyword>
<evidence type="ECO:0000313" key="21">
    <source>
        <dbReference type="Proteomes" id="UP000603369"/>
    </source>
</evidence>
<feature type="domain" description="3-dehydroquinate synthase N-terminal" evidence="18">
    <location>
        <begin position="66"/>
        <end position="177"/>
    </location>
</feature>
<name>A0A8I1I1V5_9CORY</name>
<comment type="catalytic activity">
    <reaction evidence="1 17">
        <text>7-phospho-2-dehydro-3-deoxy-D-arabino-heptonate = 3-dehydroquinate + phosphate</text>
        <dbReference type="Rhea" id="RHEA:21968"/>
        <dbReference type="ChEBI" id="CHEBI:32364"/>
        <dbReference type="ChEBI" id="CHEBI:43474"/>
        <dbReference type="ChEBI" id="CHEBI:58394"/>
        <dbReference type="EC" id="4.2.3.4"/>
    </reaction>
</comment>
<evidence type="ECO:0000256" key="6">
    <source>
        <dbReference type="ARBA" id="ARBA00013031"/>
    </source>
</evidence>
<evidence type="ECO:0000256" key="9">
    <source>
        <dbReference type="ARBA" id="ARBA00022605"/>
    </source>
</evidence>
<dbReference type="InterPro" id="IPR056179">
    <property type="entry name" value="DHQS_C"/>
</dbReference>
<dbReference type="Gene3D" id="1.20.1090.10">
    <property type="entry name" value="Dehydroquinate synthase-like - alpha domain"/>
    <property type="match status" value="1"/>
</dbReference>
<dbReference type="NCBIfam" id="TIGR01357">
    <property type="entry name" value="aroB"/>
    <property type="match status" value="1"/>
</dbReference>
<reference evidence="20 21" key="1">
    <citation type="submission" date="2020-12" db="EMBL/GenBank/DDBJ databases">
        <title>Draft genome sequence of the commensal strain Corynebacterium tuberculostearicum MFP09/CIP 102622 isolated from human skin.</title>
        <authorList>
            <person name="Boukerb A.M."/>
            <person name="Janvier X."/>
            <person name="Feuilloley M.G.J."/>
            <person name="Groboillot A."/>
        </authorList>
    </citation>
    <scope>NUCLEOTIDE SEQUENCE [LARGE SCALE GENOMIC DNA]</scope>
    <source>
        <strain evidence="20 21">CIP 102622</strain>
    </source>
</reference>
<evidence type="ECO:0000313" key="20">
    <source>
        <dbReference type="EMBL" id="MBK3427893.1"/>
    </source>
</evidence>
<feature type="binding site" evidence="17">
    <location>
        <begin position="127"/>
        <end position="128"/>
    </location>
    <ligand>
        <name>NAD(+)</name>
        <dbReference type="ChEBI" id="CHEBI:57540"/>
    </ligand>
</feature>
<dbReference type="PIRSF" id="PIRSF001455">
    <property type="entry name" value="DHQ_synth"/>
    <property type="match status" value="1"/>
</dbReference>
<dbReference type="Proteomes" id="UP000603369">
    <property type="component" value="Unassembled WGS sequence"/>
</dbReference>
<evidence type="ECO:0000259" key="19">
    <source>
        <dbReference type="Pfam" id="PF24621"/>
    </source>
</evidence>
<gene>
    <name evidence="17" type="primary">aroB</name>
    <name evidence="20" type="ORF">JDP02_05080</name>
</gene>
<protein>
    <recommendedName>
        <fullName evidence="7 17">3-dehydroquinate synthase</fullName>
        <shortName evidence="17">DHQS</shortName>
        <ecNumber evidence="6 17">4.2.3.4</ecNumber>
    </recommendedName>
</protein>
<dbReference type="InterPro" id="IPR030963">
    <property type="entry name" value="DHQ_synth_fam"/>
</dbReference>
<dbReference type="Gene3D" id="3.40.50.1970">
    <property type="match status" value="1"/>
</dbReference>
<comment type="pathway">
    <text evidence="4 17">Metabolic intermediate biosynthesis; chorismate biosynthesis; chorismate from D-erythrose 4-phosphate and phosphoenolpyruvate: step 2/7.</text>
</comment>
<comment type="similarity">
    <text evidence="5 17">Belongs to the sugar phosphate cyclases superfamily. Dehydroquinate synthase family.</text>
</comment>
<evidence type="ECO:0000256" key="10">
    <source>
        <dbReference type="ARBA" id="ARBA00022723"/>
    </source>
</evidence>
<keyword evidence="21" id="KW-1185">Reference proteome</keyword>
<comment type="subcellular location">
    <subcellularLocation>
        <location evidence="3 17">Cytoplasm</location>
    </subcellularLocation>
</comment>
<comment type="function">
    <text evidence="17">Catalyzes the conversion of 3-deoxy-D-arabino-heptulosonate 7-phosphate (DAHP) to dehydroquinate (DHQ).</text>
</comment>
<dbReference type="EC" id="4.2.3.4" evidence="6 17"/>
<feature type="binding site" evidence="17">
    <location>
        <position position="244"/>
    </location>
    <ligand>
        <name>Zn(2+)</name>
        <dbReference type="ChEBI" id="CHEBI:29105"/>
    </ligand>
</feature>
<accession>A0A8I1I1V5</accession>
<evidence type="ECO:0000256" key="15">
    <source>
        <dbReference type="ARBA" id="ARBA00023239"/>
    </source>
</evidence>
<dbReference type="AlphaFoldDB" id="A0A8I1I1V5"/>
<dbReference type="Pfam" id="PF01761">
    <property type="entry name" value="DHQ_synthase"/>
    <property type="match status" value="1"/>
</dbReference>
<feature type="binding site" evidence="17">
    <location>
        <position position="140"/>
    </location>
    <ligand>
        <name>NAD(+)</name>
        <dbReference type="ChEBI" id="CHEBI:57540"/>
    </ligand>
</feature>
<evidence type="ECO:0000256" key="11">
    <source>
        <dbReference type="ARBA" id="ARBA00022741"/>
    </source>
</evidence>
<keyword evidence="14 17" id="KW-0057">Aromatic amino acid biosynthesis</keyword>
<dbReference type="GO" id="GO:0046872">
    <property type="term" value="F:metal ion binding"/>
    <property type="evidence" value="ECO:0007669"/>
    <property type="project" value="UniProtKB-KW"/>
</dbReference>
<dbReference type="RefSeq" id="WP_200435667.1">
    <property type="nucleotide sequence ID" value="NZ_JAEHFL010000006.1"/>
</dbReference>
<dbReference type="GO" id="GO:0009423">
    <property type="term" value="P:chorismate biosynthetic process"/>
    <property type="evidence" value="ECO:0007669"/>
    <property type="project" value="UniProtKB-UniRule"/>
</dbReference>
<dbReference type="InterPro" id="IPR016037">
    <property type="entry name" value="DHQ_synth_AroB"/>
</dbReference>
<dbReference type="CDD" id="cd08195">
    <property type="entry name" value="DHQS"/>
    <property type="match status" value="1"/>
</dbReference>
<evidence type="ECO:0000256" key="12">
    <source>
        <dbReference type="ARBA" id="ARBA00022833"/>
    </source>
</evidence>
<feature type="binding site" evidence="17">
    <location>
        <begin position="69"/>
        <end position="74"/>
    </location>
    <ligand>
        <name>NAD(+)</name>
        <dbReference type="ChEBI" id="CHEBI:57540"/>
    </ligand>
</feature>
<dbReference type="PANTHER" id="PTHR43622:SF7">
    <property type="entry name" value="3-DEHYDROQUINATE SYNTHASE, CHLOROPLASTIC"/>
    <property type="match status" value="1"/>
</dbReference>
<evidence type="ECO:0000256" key="13">
    <source>
        <dbReference type="ARBA" id="ARBA00023027"/>
    </source>
</evidence>
<evidence type="ECO:0000256" key="17">
    <source>
        <dbReference type="HAMAP-Rule" id="MF_00110"/>
    </source>
</evidence>
<feature type="binding site" evidence="17">
    <location>
        <position position="182"/>
    </location>
    <ligand>
        <name>Zn(2+)</name>
        <dbReference type="ChEBI" id="CHEBI:29105"/>
    </ligand>
</feature>
<evidence type="ECO:0000256" key="1">
    <source>
        <dbReference type="ARBA" id="ARBA00001393"/>
    </source>
</evidence>
<dbReference type="EMBL" id="JAEHFL010000006">
    <property type="protein sequence ID" value="MBK3427893.1"/>
    <property type="molecule type" value="Genomic_DNA"/>
</dbReference>
<dbReference type="InterPro" id="IPR030960">
    <property type="entry name" value="DHQS/DOIS_N"/>
</dbReference>
<comment type="caution">
    <text evidence="20">The sequence shown here is derived from an EMBL/GenBank/DDBJ whole genome shotgun (WGS) entry which is preliminary data.</text>
</comment>